<keyword evidence="5" id="KW-0175">Coiled coil</keyword>
<evidence type="ECO:0000256" key="1">
    <source>
        <dbReference type="ARBA" id="ARBA00022723"/>
    </source>
</evidence>
<proteinExistence type="predicted"/>
<dbReference type="PROSITE" id="PS50271">
    <property type="entry name" value="ZF_UBP"/>
    <property type="match status" value="1"/>
</dbReference>
<dbReference type="SUPFAM" id="SSF57850">
    <property type="entry name" value="RING/U-box"/>
    <property type="match status" value="2"/>
</dbReference>
<comment type="caution">
    <text evidence="9">The sequence shown here is derived from an EMBL/GenBank/DDBJ whole genome shotgun (WGS) entry which is preliminary data.</text>
</comment>
<feature type="compositionally biased region" description="Basic residues" evidence="6">
    <location>
        <begin position="754"/>
        <end position="763"/>
    </location>
</feature>
<dbReference type="GO" id="GO:0008270">
    <property type="term" value="F:zinc ion binding"/>
    <property type="evidence" value="ECO:0007669"/>
    <property type="project" value="UniProtKB-KW"/>
</dbReference>
<evidence type="ECO:0000313" key="9">
    <source>
        <dbReference type="EMBL" id="OJD40662.1"/>
    </source>
</evidence>
<evidence type="ECO:0000259" key="8">
    <source>
        <dbReference type="PROSITE" id="PS50271"/>
    </source>
</evidence>
<dbReference type="GO" id="GO:0005737">
    <property type="term" value="C:cytoplasm"/>
    <property type="evidence" value="ECO:0007669"/>
    <property type="project" value="TreeGrafter"/>
</dbReference>
<evidence type="ECO:0000256" key="4">
    <source>
        <dbReference type="PROSITE-ProRule" id="PRU00502"/>
    </source>
</evidence>
<feature type="region of interest" description="Disordered" evidence="6">
    <location>
        <begin position="341"/>
        <end position="395"/>
    </location>
</feature>
<dbReference type="Pfam" id="PF02148">
    <property type="entry name" value="zf-UBP"/>
    <property type="match status" value="1"/>
</dbReference>
<dbReference type="GO" id="GO:0007265">
    <property type="term" value="P:Ras protein signal transduction"/>
    <property type="evidence" value="ECO:0007669"/>
    <property type="project" value="TreeGrafter"/>
</dbReference>
<dbReference type="Pfam" id="PF13639">
    <property type="entry name" value="zf-RING_2"/>
    <property type="match status" value="1"/>
</dbReference>
<feature type="region of interest" description="Disordered" evidence="6">
    <location>
        <begin position="143"/>
        <end position="165"/>
    </location>
</feature>
<protein>
    <submittedName>
        <fullName evidence="9">Ring and ubp finger domain-containing protein</fullName>
    </submittedName>
</protein>
<evidence type="ECO:0000256" key="6">
    <source>
        <dbReference type="SAM" id="MobiDB-lite"/>
    </source>
</evidence>
<dbReference type="InterPro" id="IPR013083">
    <property type="entry name" value="Znf_RING/FYVE/PHD"/>
</dbReference>
<dbReference type="AlphaFoldDB" id="A0A1J9RGJ4"/>
<feature type="coiled-coil region" evidence="5">
    <location>
        <begin position="609"/>
        <end position="713"/>
    </location>
</feature>
<dbReference type="PANTHER" id="PTHR24007:SF7">
    <property type="entry name" value="BRCA1-ASSOCIATED PROTEIN"/>
    <property type="match status" value="1"/>
</dbReference>
<dbReference type="OrthoDB" id="273556at2759"/>
<dbReference type="SMART" id="SM00290">
    <property type="entry name" value="ZnF_UBP"/>
    <property type="match status" value="1"/>
</dbReference>
<evidence type="ECO:0000259" key="7">
    <source>
        <dbReference type="PROSITE" id="PS50089"/>
    </source>
</evidence>
<dbReference type="InterPro" id="IPR001607">
    <property type="entry name" value="Znf_UBP"/>
</dbReference>
<dbReference type="SMART" id="SM00184">
    <property type="entry name" value="RING"/>
    <property type="match status" value="1"/>
</dbReference>
<dbReference type="CDD" id="cd12717">
    <property type="entry name" value="RRM_ETP1"/>
    <property type="match status" value="1"/>
</dbReference>
<dbReference type="STRING" id="236234.A0A1J9RGJ4"/>
<feature type="region of interest" description="Disordered" evidence="6">
    <location>
        <begin position="69"/>
        <end position="103"/>
    </location>
</feature>
<feature type="region of interest" description="Disordered" evidence="6">
    <location>
        <begin position="201"/>
        <end position="223"/>
    </location>
</feature>
<keyword evidence="10" id="KW-1185">Reference proteome</keyword>
<dbReference type="Pfam" id="PF07576">
    <property type="entry name" value="BRAP2"/>
    <property type="match status" value="1"/>
</dbReference>
<dbReference type="InterPro" id="IPR011422">
    <property type="entry name" value="BRAP2/ETP1_RRM"/>
</dbReference>
<reference evidence="9 10" key="1">
    <citation type="submission" date="2016-10" db="EMBL/GenBank/DDBJ databases">
        <title>Proteomics and genomics reveal pathogen-plant mechanisms compatible with a hemibiotrophic lifestyle of Diplodia corticola.</title>
        <authorList>
            <person name="Fernandes I."/>
            <person name="De Jonge R."/>
            <person name="Van De Peer Y."/>
            <person name="Devreese B."/>
            <person name="Alves A."/>
            <person name="Esteves A.C."/>
        </authorList>
    </citation>
    <scope>NUCLEOTIDE SEQUENCE [LARGE SCALE GENOMIC DNA]</scope>
    <source>
        <strain evidence="9 10">CBS 112549</strain>
    </source>
</reference>
<evidence type="ECO:0000256" key="3">
    <source>
        <dbReference type="ARBA" id="ARBA00022833"/>
    </source>
</evidence>
<dbReference type="EMBL" id="MNUE01000001">
    <property type="protein sequence ID" value="OJD40662.1"/>
    <property type="molecule type" value="Genomic_DNA"/>
</dbReference>
<dbReference type="GO" id="GO:0061630">
    <property type="term" value="F:ubiquitin protein ligase activity"/>
    <property type="evidence" value="ECO:0007669"/>
    <property type="project" value="TreeGrafter"/>
</dbReference>
<evidence type="ECO:0000313" key="10">
    <source>
        <dbReference type="Proteomes" id="UP000183809"/>
    </source>
</evidence>
<feature type="compositionally biased region" description="Basic and acidic residues" evidence="6">
    <location>
        <begin position="143"/>
        <end position="153"/>
    </location>
</feature>
<name>A0A1J9RGJ4_9PEZI</name>
<accession>A0A1J9RGJ4</accession>
<dbReference type="RefSeq" id="XP_020135505.1">
    <property type="nucleotide sequence ID" value="XM_020269626.1"/>
</dbReference>
<dbReference type="GO" id="GO:0016567">
    <property type="term" value="P:protein ubiquitination"/>
    <property type="evidence" value="ECO:0007669"/>
    <property type="project" value="TreeGrafter"/>
</dbReference>
<feature type="region of interest" description="Disordered" evidence="6">
    <location>
        <begin position="723"/>
        <end position="763"/>
    </location>
</feature>
<keyword evidence="1" id="KW-0479">Metal-binding</keyword>
<dbReference type="InterPro" id="IPR034931">
    <property type="entry name" value="ETP1_RRM"/>
</dbReference>
<dbReference type="Gene3D" id="3.30.40.10">
    <property type="entry name" value="Zinc/RING finger domain, C3HC4 (zinc finger)"/>
    <property type="match status" value="2"/>
</dbReference>
<keyword evidence="2 4" id="KW-0863">Zinc-finger</keyword>
<feature type="compositionally biased region" description="Polar residues" evidence="6">
    <location>
        <begin position="341"/>
        <end position="362"/>
    </location>
</feature>
<organism evidence="9 10">
    <name type="scientific">Diplodia corticola</name>
    <dbReference type="NCBI Taxonomy" id="236234"/>
    <lineage>
        <taxon>Eukaryota</taxon>
        <taxon>Fungi</taxon>
        <taxon>Dikarya</taxon>
        <taxon>Ascomycota</taxon>
        <taxon>Pezizomycotina</taxon>
        <taxon>Dothideomycetes</taxon>
        <taxon>Dothideomycetes incertae sedis</taxon>
        <taxon>Botryosphaeriales</taxon>
        <taxon>Botryosphaeriaceae</taxon>
        <taxon>Diplodia</taxon>
    </lineage>
</organism>
<feature type="domain" description="RING-type" evidence="7">
    <location>
        <begin position="402"/>
        <end position="441"/>
    </location>
</feature>
<gene>
    <name evidence="9" type="ORF">BKCO1_100025</name>
</gene>
<dbReference type="PANTHER" id="PTHR24007">
    <property type="entry name" value="BRCA1-ASSOCIATED PROTEIN"/>
    <property type="match status" value="1"/>
</dbReference>
<dbReference type="Proteomes" id="UP000183809">
    <property type="component" value="Unassembled WGS sequence"/>
</dbReference>
<sequence length="763" mass="83656">MPPSYFYHLAFELYPHPPKSHAAVADVEPLFVPPPGTDIFQSHLPVHRISSWASPPRWRKNVRRSKTAYSVDLTTNRPAVAQRPSYSERRNSHLDSTSSNAPPASEALQLLAAKKPAASAAAATATKDWRFDRVSVQSIDMEEARAADKDGARGKSVGNNTARAAGSGLATKGRFIPADPKNTEVGWGVVHLYRDAQETPGLYDDTASSAGSDAGGVGGDGEKQTFNEEDCTTLCILAVPSYMTPSDFLGYVGEQTREDVSHFRLIRTGRANKYMVLMKFRAAQKARQWRKEWNGKLFNSMEVRSTAPSLDLVPFRLTISLQPENCHVVFVKSIEFQTSGGDSDPSSFPNMNNDPFTPSARPTPSAPLPAGASSAADSGSLASLSTKPLPPPTSSLVELPTCPVCLERMDETTGLLTILCQHVFHCACLEKWRGSGCPVCRYTQNDSLIARGYASDGEGPENECSVCGTSSNLWICLICGNIGCGRYDSAHAFQHYEATSHSYAMDIATQHVWDYAGDGYVHRLIQNKADGKLVDLPAAHHANSHNHHHHHPNNSMTGMGADTVPREKLDNMGMEYAFLLTSQLDSQRLYFEEQVERAVDKAAKASAAAEEAAASASAVSHQLRELQAQNRDARASVASLERDVQRLTTRAARSDELARSMTKQFQEEKSVSGALMQRIKHLDARVEEVEGRNRALEAEKRELEEQNRDLSFFISGQEKLREMESAQGGLLDEDEVREGRVEVGAAPSEEKEKGKRKKGKGRK</sequence>
<dbReference type="PROSITE" id="PS50089">
    <property type="entry name" value="ZF_RING_2"/>
    <property type="match status" value="1"/>
</dbReference>
<evidence type="ECO:0000256" key="2">
    <source>
        <dbReference type="ARBA" id="ARBA00022771"/>
    </source>
</evidence>
<dbReference type="GeneID" id="31009885"/>
<feature type="domain" description="UBP-type" evidence="8">
    <location>
        <begin position="438"/>
        <end position="540"/>
    </location>
</feature>
<feature type="compositionally biased region" description="Low complexity" evidence="6">
    <location>
        <begin position="368"/>
        <end position="387"/>
    </location>
</feature>
<dbReference type="InterPro" id="IPR047243">
    <property type="entry name" value="RING-H2_BRAP2"/>
</dbReference>
<keyword evidence="3" id="KW-0862">Zinc</keyword>
<dbReference type="CDD" id="cd16457">
    <property type="entry name" value="RING-H2_BRAP2"/>
    <property type="match status" value="1"/>
</dbReference>
<evidence type="ECO:0000256" key="5">
    <source>
        <dbReference type="SAM" id="Coils"/>
    </source>
</evidence>
<dbReference type="InterPro" id="IPR001841">
    <property type="entry name" value="Znf_RING"/>
</dbReference>